<name>A0A8K0QZD2_9PLEO</name>
<dbReference type="EMBL" id="JAGMVJ010000019">
    <property type="protein sequence ID" value="KAH7076197.1"/>
    <property type="molecule type" value="Genomic_DNA"/>
</dbReference>
<evidence type="ECO:0000313" key="3">
    <source>
        <dbReference type="EMBL" id="KAH7076197.1"/>
    </source>
</evidence>
<gene>
    <name evidence="3" type="ORF">FB567DRAFT_535696</name>
</gene>
<dbReference type="InterPro" id="IPR010730">
    <property type="entry name" value="HET"/>
</dbReference>
<dbReference type="Proteomes" id="UP000813461">
    <property type="component" value="Unassembled WGS sequence"/>
</dbReference>
<evidence type="ECO:0000259" key="2">
    <source>
        <dbReference type="Pfam" id="PF26640"/>
    </source>
</evidence>
<keyword evidence="4" id="KW-1185">Reference proteome</keyword>
<dbReference type="OrthoDB" id="3793045at2759"/>
<feature type="domain" description="DUF8212" evidence="2">
    <location>
        <begin position="223"/>
        <end position="247"/>
    </location>
</feature>
<sequence>MRLINTATLVIEEFNPRNVPPYAILSHTWEEEEMSLQEMRFAPFTTKKGYVKIQKCCAQAAADGFTHCWIDTCCIDKTSSAEFSEAINSMFQWYQDSSICYALLSDCFDDCKVWNAETIKHFADSRWWTRGWTLQELLAPKVVEFYNAEWRRIGSRNSTRKHVSYASGIHEDMLCGQDVTTCDVAVRMSWAAKRQTTRVEDQAYCLMGLFNVNMPLLYGEGFQAFTRLQEEILRVTEDYSLFLWQIDPELSSCALFADSPADFFTRLKVDEWSFRWHRRTLSPSGLRHTVLSADFASNCYRSCPPPNNHGPPSIASRAVRLHLPLVRMRGGSVVCFSETKPGRQNDGFLVCLQISLSPGAPVGSRSSIILVQKRFRSRFKYETIHLSIGGFGRIPLYRSLKCDFELLIFSYDTSMFQMLSTSIEKAVEGALFVWDRSLKDILNLSEPPSFDSAYKSFTTLPEGHRTMVCMQRDPSDCFVVRSAGHGLYANFTFTFNGNANLEQTLLLHLASSMDQVYCRLENPSIKQPEDKRRPLTRLVLGAEGSPFKASHDNLTLTADQQHTPEDPDRVGTMEVTAGVRSVAPAILHGALCSRYVLSLTHQLTPASAQND</sequence>
<comment type="caution">
    <text evidence="3">The sequence shown here is derived from an EMBL/GenBank/DDBJ whole genome shotgun (WGS) entry which is preliminary data.</text>
</comment>
<evidence type="ECO:0000313" key="4">
    <source>
        <dbReference type="Proteomes" id="UP000813461"/>
    </source>
</evidence>
<dbReference type="Pfam" id="PF06985">
    <property type="entry name" value="HET"/>
    <property type="match status" value="1"/>
</dbReference>
<accession>A0A8K0QZD2</accession>
<dbReference type="InterPro" id="IPR058525">
    <property type="entry name" value="DUF8212"/>
</dbReference>
<evidence type="ECO:0000259" key="1">
    <source>
        <dbReference type="Pfam" id="PF06985"/>
    </source>
</evidence>
<reference evidence="3" key="1">
    <citation type="journal article" date="2021" name="Nat. Commun.">
        <title>Genetic determinants of endophytism in the Arabidopsis root mycobiome.</title>
        <authorList>
            <person name="Mesny F."/>
            <person name="Miyauchi S."/>
            <person name="Thiergart T."/>
            <person name="Pickel B."/>
            <person name="Atanasova L."/>
            <person name="Karlsson M."/>
            <person name="Huettel B."/>
            <person name="Barry K.W."/>
            <person name="Haridas S."/>
            <person name="Chen C."/>
            <person name="Bauer D."/>
            <person name="Andreopoulos W."/>
            <person name="Pangilinan J."/>
            <person name="LaButti K."/>
            <person name="Riley R."/>
            <person name="Lipzen A."/>
            <person name="Clum A."/>
            <person name="Drula E."/>
            <person name="Henrissat B."/>
            <person name="Kohler A."/>
            <person name="Grigoriev I.V."/>
            <person name="Martin F.M."/>
            <person name="Hacquard S."/>
        </authorList>
    </citation>
    <scope>NUCLEOTIDE SEQUENCE</scope>
    <source>
        <strain evidence="3">MPI-SDFR-AT-0120</strain>
    </source>
</reference>
<dbReference type="AlphaFoldDB" id="A0A8K0QZD2"/>
<dbReference type="PANTHER" id="PTHR10622:SF10">
    <property type="entry name" value="HET DOMAIN-CONTAINING PROTEIN"/>
    <property type="match status" value="1"/>
</dbReference>
<dbReference type="Pfam" id="PF26640">
    <property type="entry name" value="DUF8212"/>
    <property type="match status" value="1"/>
</dbReference>
<dbReference type="PANTHER" id="PTHR10622">
    <property type="entry name" value="HET DOMAIN-CONTAINING PROTEIN"/>
    <property type="match status" value="1"/>
</dbReference>
<feature type="domain" description="Heterokaryon incompatibility" evidence="1">
    <location>
        <begin position="22"/>
        <end position="106"/>
    </location>
</feature>
<proteinExistence type="predicted"/>
<protein>
    <submittedName>
        <fullName evidence="3">Heterokaryon incompatibility protein-domain-containing protein</fullName>
    </submittedName>
</protein>
<organism evidence="3 4">
    <name type="scientific">Paraphoma chrysanthemicola</name>
    <dbReference type="NCBI Taxonomy" id="798071"/>
    <lineage>
        <taxon>Eukaryota</taxon>
        <taxon>Fungi</taxon>
        <taxon>Dikarya</taxon>
        <taxon>Ascomycota</taxon>
        <taxon>Pezizomycotina</taxon>
        <taxon>Dothideomycetes</taxon>
        <taxon>Pleosporomycetidae</taxon>
        <taxon>Pleosporales</taxon>
        <taxon>Pleosporineae</taxon>
        <taxon>Phaeosphaeriaceae</taxon>
        <taxon>Paraphoma</taxon>
    </lineage>
</organism>